<comment type="pathway">
    <text evidence="1 4">Cofactor biosynthesis; adenosylcobalamin biosynthesis.</text>
</comment>
<dbReference type="PANTHER" id="PTHR21343">
    <property type="entry name" value="DETHIOBIOTIN SYNTHETASE"/>
    <property type="match status" value="1"/>
</dbReference>
<dbReference type="Proteomes" id="UP000195975">
    <property type="component" value="Unassembled WGS sequence"/>
</dbReference>
<keyword evidence="3 4" id="KW-0315">Glutamine amidotransferase</keyword>
<dbReference type="InterPro" id="IPR029062">
    <property type="entry name" value="Class_I_gatase-like"/>
</dbReference>
<organism evidence="7 8">
    <name type="scientific">Parabacteroides johnsonii</name>
    <dbReference type="NCBI Taxonomy" id="387661"/>
    <lineage>
        <taxon>Bacteria</taxon>
        <taxon>Pseudomonadati</taxon>
        <taxon>Bacteroidota</taxon>
        <taxon>Bacteroidia</taxon>
        <taxon>Bacteroidales</taxon>
        <taxon>Tannerellaceae</taxon>
        <taxon>Parabacteroides</taxon>
    </lineage>
</organism>
<dbReference type="InterPro" id="IPR004459">
    <property type="entry name" value="CobQ_synth"/>
</dbReference>
<gene>
    <name evidence="4" type="primary">cobQ</name>
    <name evidence="7" type="ORF">B5F96_05430</name>
</gene>
<dbReference type="CDD" id="cd05389">
    <property type="entry name" value="CobQ_N"/>
    <property type="match status" value="1"/>
</dbReference>
<dbReference type="InterPro" id="IPR047045">
    <property type="entry name" value="CobQ_N"/>
</dbReference>
<proteinExistence type="inferred from homology"/>
<comment type="caution">
    <text evidence="7">The sequence shown here is derived from an EMBL/GenBank/DDBJ whole genome shotgun (WGS) entry which is preliminary data.</text>
</comment>
<evidence type="ECO:0000313" key="7">
    <source>
        <dbReference type="EMBL" id="OUO06475.1"/>
    </source>
</evidence>
<feature type="active site" description="Nucleophile" evidence="4">
    <location>
        <position position="338"/>
    </location>
</feature>
<dbReference type="SUPFAM" id="SSF52540">
    <property type="entry name" value="P-loop containing nucleoside triphosphate hydrolases"/>
    <property type="match status" value="1"/>
</dbReference>
<dbReference type="Gene3D" id="3.40.50.880">
    <property type="match status" value="1"/>
</dbReference>
<dbReference type="Pfam" id="PF07685">
    <property type="entry name" value="GATase_3"/>
    <property type="match status" value="1"/>
</dbReference>
<dbReference type="NCBIfam" id="NF001989">
    <property type="entry name" value="PRK00784.1"/>
    <property type="match status" value="1"/>
</dbReference>
<dbReference type="InterPro" id="IPR027417">
    <property type="entry name" value="P-loop_NTPase"/>
</dbReference>
<feature type="active site" evidence="4">
    <location>
        <position position="440"/>
    </location>
</feature>
<evidence type="ECO:0000256" key="3">
    <source>
        <dbReference type="ARBA" id="ARBA00022962"/>
    </source>
</evidence>
<reference evidence="8" key="1">
    <citation type="submission" date="2017-04" db="EMBL/GenBank/DDBJ databases">
        <title>Function of individual gut microbiota members based on whole genome sequencing of pure cultures obtained from chicken caecum.</title>
        <authorList>
            <person name="Medvecky M."/>
            <person name="Cejkova D."/>
            <person name="Polansky O."/>
            <person name="Karasova D."/>
            <person name="Kubasova T."/>
            <person name="Cizek A."/>
            <person name="Rychlik I."/>
        </authorList>
    </citation>
    <scope>NUCLEOTIDE SEQUENCE [LARGE SCALE GENOMIC DNA]</scope>
    <source>
        <strain evidence="8">An42</strain>
    </source>
</reference>
<feature type="domain" description="CobQ/CobB/MinD/ParA nucleotide binding" evidence="5">
    <location>
        <begin position="8"/>
        <end position="237"/>
    </location>
</feature>
<evidence type="ECO:0000259" key="6">
    <source>
        <dbReference type="Pfam" id="PF07685"/>
    </source>
</evidence>
<feature type="domain" description="CobB/CobQ-like glutamine amidotransferase" evidence="6">
    <location>
        <begin position="259"/>
        <end position="447"/>
    </location>
</feature>
<dbReference type="GO" id="GO:0015420">
    <property type="term" value="F:ABC-type vitamin B12 transporter activity"/>
    <property type="evidence" value="ECO:0007669"/>
    <property type="project" value="UniProtKB-UniRule"/>
</dbReference>
<evidence type="ECO:0000259" key="5">
    <source>
        <dbReference type="Pfam" id="PF01656"/>
    </source>
</evidence>
<dbReference type="Gene3D" id="3.40.50.300">
    <property type="entry name" value="P-loop containing nucleotide triphosphate hydrolases"/>
    <property type="match status" value="1"/>
</dbReference>
<dbReference type="InterPro" id="IPR002586">
    <property type="entry name" value="CobQ/CobB/MinD/ParA_Nub-bd_dom"/>
</dbReference>
<protein>
    <recommendedName>
        <fullName evidence="4">Cobyric acid synthase</fullName>
    </recommendedName>
</protein>
<sequence>MNVRLKPIMFVGTCSDAGKSVINAAFCRIFKQDGYHPAPFKAQNMSLNSYSTPEGGEMGRAQVVQAEACGIAPHTDMNPVLLKPTNDKSSQVVLNGRPVGNMSARDYFGMQNRKEELFEEAVEAFHRLESRYSPIVLEGAGSISELNLRDRDITNMRMAERAGAATFLVADIDRGGVFGSVYGTIALLKPEERALMKGIIINKFRGDASLFDDGRKIIEDLTGVPVVGVIPWFRDIKIEEEDSVALDMKRNTYRDGKINVAIILLKRMSNFTDFDVLDMDPRFNAYYTNNIDEIEKADIILLPGTKNTLSDLQSLRASGIAETIIRAHKNGKKVIGICGGYQMMGARLEDPEAIEGNLRAVPGLGLLPQCTIIEPEKITRQSTFAFRPGLCKDGSCKGYEIHMGRTALLGDVPESPVAILDDGRTDGYYLDNTCWGSYMHGILDNPEVLENLAEGFDKETADIPFDYSAFKEEQYDKLATLVREHVDMEYVYRQLTPISAGPLWRHRPV</sequence>
<accession>A0A9Q5STN9</accession>
<dbReference type="InterPro" id="IPR033949">
    <property type="entry name" value="CobQ_GATase1"/>
</dbReference>
<dbReference type="SUPFAM" id="SSF52317">
    <property type="entry name" value="Class I glutamine amidotransferase-like"/>
    <property type="match status" value="1"/>
</dbReference>
<dbReference type="NCBIfam" id="TIGR00313">
    <property type="entry name" value="cobQ"/>
    <property type="match status" value="1"/>
</dbReference>
<dbReference type="RefSeq" id="WP_021863134.1">
    <property type="nucleotide sequence ID" value="NZ_CAJLBM010000007.1"/>
</dbReference>
<dbReference type="PANTHER" id="PTHR21343:SF1">
    <property type="entry name" value="COBYRIC ACID SYNTHASE"/>
    <property type="match status" value="1"/>
</dbReference>
<dbReference type="Pfam" id="PF01656">
    <property type="entry name" value="CbiA"/>
    <property type="match status" value="1"/>
</dbReference>
<dbReference type="GO" id="GO:0003824">
    <property type="term" value="F:catalytic activity"/>
    <property type="evidence" value="ECO:0007669"/>
    <property type="project" value="InterPro"/>
</dbReference>
<dbReference type="InterPro" id="IPR011698">
    <property type="entry name" value="GATase_3"/>
</dbReference>
<comment type="similarity">
    <text evidence="4">Belongs to the CobB/CobQ family. CobQ subfamily.</text>
</comment>
<evidence type="ECO:0000256" key="4">
    <source>
        <dbReference type="HAMAP-Rule" id="MF_00028"/>
    </source>
</evidence>
<evidence type="ECO:0000256" key="1">
    <source>
        <dbReference type="ARBA" id="ARBA00004953"/>
    </source>
</evidence>
<keyword evidence="2 4" id="KW-0169">Cobalamin biosynthesis</keyword>
<name>A0A9Q5STN9_9BACT</name>
<dbReference type="HAMAP" id="MF_00028">
    <property type="entry name" value="CobQ"/>
    <property type="match status" value="1"/>
</dbReference>
<comment type="function">
    <text evidence="4">Catalyzes amidations at positions B, D, E, and G on adenosylcobyrinic A,C-diamide. NH(2) groups are provided by glutamine, and one molecule of ATP is hydrogenolyzed for each amidation.</text>
</comment>
<dbReference type="AlphaFoldDB" id="A0A9Q5STN9"/>
<dbReference type="CDD" id="cd01750">
    <property type="entry name" value="GATase1_CobQ"/>
    <property type="match status" value="1"/>
</dbReference>
<dbReference type="GO" id="GO:0009236">
    <property type="term" value="P:cobalamin biosynthetic process"/>
    <property type="evidence" value="ECO:0007669"/>
    <property type="project" value="UniProtKB-UniRule"/>
</dbReference>
<dbReference type="EMBL" id="NFIJ01000003">
    <property type="protein sequence ID" value="OUO06475.1"/>
    <property type="molecule type" value="Genomic_DNA"/>
</dbReference>
<evidence type="ECO:0000313" key="8">
    <source>
        <dbReference type="Proteomes" id="UP000195975"/>
    </source>
</evidence>
<dbReference type="PROSITE" id="PS51274">
    <property type="entry name" value="GATASE_COBBQ"/>
    <property type="match status" value="1"/>
</dbReference>
<evidence type="ECO:0000256" key="2">
    <source>
        <dbReference type="ARBA" id="ARBA00022573"/>
    </source>
</evidence>